<evidence type="ECO:0000313" key="3">
    <source>
        <dbReference type="Proteomes" id="UP000281553"/>
    </source>
</evidence>
<feature type="region of interest" description="Disordered" evidence="1">
    <location>
        <begin position="636"/>
        <end position="660"/>
    </location>
</feature>
<proteinExistence type="predicted"/>
<feature type="region of interest" description="Disordered" evidence="1">
    <location>
        <begin position="1"/>
        <end position="42"/>
    </location>
</feature>
<organism evidence="2 3">
    <name type="scientific">Dibothriocephalus latus</name>
    <name type="common">Fish tapeworm</name>
    <name type="synonym">Diphyllobothrium latum</name>
    <dbReference type="NCBI Taxonomy" id="60516"/>
    <lineage>
        <taxon>Eukaryota</taxon>
        <taxon>Metazoa</taxon>
        <taxon>Spiralia</taxon>
        <taxon>Lophotrochozoa</taxon>
        <taxon>Platyhelminthes</taxon>
        <taxon>Cestoda</taxon>
        <taxon>Eucestoda</taxon>
        <taxon>Diphyllobothriidea</taxon>
        <taxon>Diphyllobothriidae</taxon>
        <taxon>Dibothriocephalus</taxon>
    </lineage>
</organism>
<dbReference type="EMBL" id="UYRU01041852">
    <property type="protein sequence ID" value="VDK70456.1"/>
    <property type="molecule type" value="Genomic_DNA"/>
</dbReference>
<feature type="compositionally biased region" description="Basic and acidic residues" evidence="1">
    <location>
        <begin position="772"/>
        <end position="781"/>
    </location>
</feature>
<dbReference type="Proteomes" id="UP000281553">
    <property type="component" value="Unassembled WGS sequence"/>
</dbReference>
<evidence type="ECO:0000313" key="2">
    <source>
        <dbReference type="EMBL" id="VDK70456.1"/>
    </source>
</evidence>
<feature type="region of interest" description="Disordered" evidence="1">
    <location>
        <begin position="772"/>
        <end position="794"/>
    </location>
</feature>
<feature type="region of interest" description="Disordered" evidence="1">
    <location>
        <begin position="574"/>
        <end position="598"/>
    </location>
</feature>
<dbReference type="AlphaFoldDB" id="A0A3P6S7P8"/>
<keyword evidence="3" id="KW-1185">Reference proteome</keyword>
<name>A0A3P6S7P8_DIBLA</name>
<feature type="compositionally biased region" description="Polar residues" evidence="1">
    <location>
        <begin position="21"/>
        <end position="42"/>
    </location>
</feature>
<evidence type="ECO:0000256" key="1">
    <source>
        <dbReference type="SAM" id="MobiDB-lite"/>
    </source>
</evidence>
<sequence length="860" mass="95214">MANYLPQCKPRRSRINPPTEPNRSTALSSSTEAPPSRLSNNINGPSLNGFSALVPDNLQPPEIVCTRRARSYLECSTHSKFDDAKLSAANLLPNSLQSKAYPNLWPTVAFLTDRIVVSSGPSYPQRHMPPFFVGTSFLFFNKGMNCELETYTAAENFSYPLSDPLISVQGYHLQPPLKKICLQRLLPSLHSDSSFFPGYYSSKAVESYHLQQDVGALAFESPQKILMGNSVKTVVPVGWPVPIGSIIPSGVLMTAFEGQNYHIQRPICHITLLPQRNKIEIYVLSNGSCKITIRTLPDKLQSTKRRLRIHRARFAASERVRANPVLERCYSLVISTEYPRYLKLKVSVQDVLRMMAVSSDLTTEMPPPLKVSEVTKCTAYEYSFRFLEWLAVNDISSVDDRLGKPFSFPVRILEKSVPQLLSTLQTPVYFPGELQKMETIFCHTDSTIFCPLDGLARMDSGALRHPVLRNMAAKGCCRHKFKVKSVYKSLPMKSFARLQSELLTTVSSISDVSVSHADVTGRTVLPNRVSDVEHALRGPVCRHLAHKCKPAKDRHIFLLESLCPKNPVGEVELKERPSSSLASLASSKDSTVSTTSDAPLMSSTIRSASTASVRRRRKFSFLDPLIQSPPKAEVQLLEDSNQSSSNTSPSTQDLLAPGEVSTPLMKDTNTFLGSPFQSAVSTVCVASDTPVVEALTQCACSCPFHGGYSNALLAEHLQHQHSNERVLENEDFKSEFEAEAVYCGSSSKPRKLIATSKIPSTRTHCIEEQHLSETHNTERKAPHPPVSISAQNRRSFEQTSENATRFFESPSRGQIVLAYIDFSPDDTLMEGDGGGLELGSPFSPISPIPIPVVQQSTQFF</sequence>
<feature type="compositionally biased region" description="Low complexity" evidence="1">
    <location>
        <begin position="639"/>
        <end position="653"/>
    </location>
</feature>
<gene>
    <name evidence="2" type="ORF">DILT_LOCUS2249</name>
</gene>
<protein>
    <submittedName>
        <fullName evidence="2">Uncharacterized protein</fullName>
    </submittedName>
</protein>
<feature type="compositionally biased region" description="Low complexity" evidence="1">
    <location>
        <begin position="578"/>
        <end position="598"/>
    </location>
</feature>
<accession>A0A3P6S7P8</accession>
<reference evidence="2 3" key="1">
    <citation type="submission" date="2018-11" db="EMBL/GenBank/DDBJ databases">
        <authorList>
            <consortium name="Pathogen Informatics"/>
        </authorList>
    </citation>
    <scope>NUCLEOTIDE SEQUENCE [LARGE SCALE GENOMIC DNA]</scope>
</reference>